<protein>
    <recommendedName>
        <fullName evidence="3">HEPN domain-containing protein</fullName>
    </recommendedName>
</protein>
<keyword evidence="2" id="KW-1185">Reference proteome</keyword>
<dbReference type="EMBL" id="JADOBH010000001">
    <property type="protein sequence ID" value="MBF7954544.1"/>
    <property type="molecule type" value="Genomic_DNA"/>
</dbReference>
<sequence length="53" mass="5942">MNEFQKIWLDAYRSYLKAISITGEYCPADYTAAREHADSVLNSLIKAGEVACN</sequence>
<dbReference type="RefSeq" id="WP_195816733.1">
    <property type="nucleotide sequence ID" value="NZ_JADOBH010000001.1"/>
</dbReference>
<name>A0ABS0DKW4_9GAMM</name>
<evidence type="ECO:0008006" key="3">
    <source>
        <dbReference type="Google" id="ProtNLM"/>
    </source>
</evidence>
<comment type="caution">
    <text evidence="1">The sequence shown here is derived from an EMBL/GenBank/DDBJ whole genome shotgun (WGS) entry which is preliminary data.</text>
</comment>
<dbReference type="Proteomes" id="UP000600307">
    <property type="component" value="Unassembled WGS sequence"/>
</dbReference>
<reference evidence="1 2" key="1">
    <citation type="submission" date="2020-11" db="EMBL/GenBank/DDBJ databases">
        <title>Taxonomic investigation of Rahnella spp.</title>
        <authorList>
            <person name="Lee S.D."/>
        </authorList>
    </citation>
    <scope>NUCLEOTIDE SEQUENCE [LARGE SCALE GENOMIC DNA]</scope>
    <source>
        <strain evidence="1 2">SAP-10</strain>
    </source>
</reference>
<proteinExistence type="predicted"/>
<evidence type="ECO:0000313" key="2">
    <source>
        <dbReference type="Proteomes" id="UP000600307"/>
    </source>
</evidence>
<gene>
    <name evidence="1" type="ORF">IV431_03115</name>
</gene>
<organism evidence="1 2">
    <name type="scientific">Rahnella victoriana</name>
    <dbReference type="NCBI Taxonomy" id="1510570"/>
    <lineage>
        <taxon>Bacteria</taxon>
        <taxon>Pseudomonadati</taxon>
        <taxon>Pseudomonadota</taxon>
        <taxon>Gammaproteobacteria</taxon>
        <taxon>Enterobacterales</taxon>
        <taxon>Yersiniaceae</taxon>
        <taxon>Rahnella</taxon>
    </lineage>
</organism>
<accession>A0ABS0DKW4</accession>
<evidence type="ECO:0000313" key="1">
    <source>
        <dbReference type="EMBL" id="MBF7954544.1"/>
    </source>
</evidence>